<sequence>MSLALENEYVHSVYSRLATYQKKDHRPSSPRVWPRVRKFVESQAPGSIVIDVGCGEAKYVSSMVVVLGVDTCADALMGRCRSDSEGLDLLLADALALPFRDNTADAVLNVSVLHHMSTAQRRKAALEECCRCLRPGGQMLMYVWAFEQPNGTFPSQDLLVPWNLSEIPLNGRLPQIKFHKNSTKEQRVIQTSIPITVPDEEPSACSSSWFGSLITKFQSMRPSLPLFSSTQSSPESAPRTPPPAAPRFLPNAKHSLVSGVKRWSPMLGRRLATLLISVEEQLAEEVTQKILHEALTETMATLREVNFYRFYHVFRKGELENLVSSIPSLVVIRSSFEHGNWCVVVEKQPNTVTQILKA</sequence>
<dbReference type="SUPFAM" id="SSF53335">
    <property type="entry name" value="S-adenosyl-L-methionine-dependent methyltransferases"/>
    <property type="match status" value="1"/>
</dbReference>
<dbReference type="Proteomes" id="UP000024635">
    <property type="component" value="Unassembled WGS sequence"/>
</dbReference>
<evidence type="ECO:0000256" key="1">
    <source>
        <dbReference type="ARBA" id="ARBA00022603"/>
    </source>
</evidence>
<evidence type="ECO:0000259" key="3">
    <source>
        <dbReference type="Pfam" id="PF08241"/>
    </source>
</evidence>
<name>A0A016W4C3_9BILA</name>
<organism evidence="4 5">
    <name type="scientific">Ancylostoma ceylanicum</name>
    <dbReference type="NCBI Taxonomy" id="53326"/>
    <lineage>
        <taxon>Eukaryota</taxon>
        <taxon>Metazoa</taxon>
        <taxon>Ecdysozoa</taxon>
        <taxon>Nematoda</taxon>
        <taxon>Chromadorea</taxon>
        <taxon>Rhabditida</taxon>
        <taxon>Rhabditina</taxon>
        <taxon>Rhabditomorpha</taxon>
        <taxon>Strongyloidea</taxon>
        <taxon>Ancylostomatidae</taxon>
        <taxon>Ancylostomatinae</taxon>
        <taxon>Ancylostoma</taxon>
    </lineage>
</organism>
<dbReference type="Pfam" id="PF08241">
    <property type="entry name" value="Methyltransf_11"/>
    <property type="match status" value="1"/>
</dbReference>
<reference evidence="5" key="1">
    <citation type="journal article" date="2015" name="Nat. Genet.">
        <title>The genome and transcriptome of the zoonotic hookworm Ancylostoma ceylanicum identify infection-specific gene families.</title>
        <authorList>
            <person name="Schwarz E.M."/>
            <person name="Hu Y."/>
            <person name="Antoshechkin I."/>
            <person name="Miller M.M."/>
            <person name="Sternberg P.W."/>
            <person name="Aroian R.V."/>
        </authorList>
    </citation>
    <scope>NUCLEOTIDE SEQUENCE</scope>
    <source>
        <strain evidence="5">HY135</strain>
    </source>
</reference>
<dbReference type="InterPro" id="IPR013216">
    <property type="entry name" value="Methyltransf_11"/>
</dbReference>
<dbReference type="GO" id="GO:0002098">
    <property type="term" value="P:tRNA wobble uridine modification"/>
    <property type="evidence" value="ECO:0007669"/>
    <property type="project" value="TreeGrafter"/>
</dbReference>
<dbReference type="InterPro" id="IPR051422">
    <property type="entry name" value="AlkB_tRNA_MeTrf/Diox"/>
</dbReference>
<keyword evidence="2" id="KW-0808">Transferase</keyword>
<dbReference type="GO" id="GO:0005737">
    <property type="term" value="C:cytoplasm"/>
    <property type="evidence" value="ECO:0007669"/>
    <property type="project" value="TreeGrafter"/>
</dbReference>
<keyword evidence="1" id="KW-0489">Methyltransferase</keyword>
<gene>
    <name evidence="4" type="primary">Acey_s0001.g412</name>
    <name evidence="4" type="synonym">Acey-C35D10.12</name>
    <name evidence="4" type="ORF">Y032_0001g412</name>
</gene>
<dbReference type="InterPro" id="IPR029063">
    <property type="entry name" value="SAM-dependent_MTases_sf"/>
</dbReference>
<dbReference type="GO" id="GO:0005634">
    <property type="term" value="C:nucleus"/>
    <property type="evidence" value="ECO:0007669"/>
    <property type="project" value="TreeGrafter"/>
</dbReference>
<dbReference type="Gene3D" id="3.40.50.150">
    <property type="entry name" value="Vaccinia Virus protein VP39"/>
    <property type="match status" value="2"/>
</dbReference>
<dbReference type="GO" id="GO:0106335">
    <property type="term" value="F:tRNA (5-carboxymethyluridine(34)-5-O)-methyltransferase activity"/>
    <property type="evidence" value="ECO:0007669"/>
    <property type="project" value="TreeGrafter"/>
</dbReference>
<dbReference type="PANTHER" id="PTHR13069">
    <property type="entry name" value="ALKYLATED DNA REPAIR PROTEIN ALKB HOMOLOG 8"/>
    <property type="match status" value="1"/>
</dbReference>
<dbReference type="AlphaFoldDB" id="A0A016W4C3"/>
<dbReference type="CDD" id="cd02440">
    <property type="entry name" value="AdoMet_MTases"/>
    <property type="match status" value="1"/>
</dbReference>
<dbReference type="EMBL" id="JARK01001337">
    <property type="protein sequence ID" value="EYC34436.1"/>
    <property type="molecule type" value="Genomic_DNA"/>
</dbReference>
<comment type="caution">
    <text evidence="4">The sequence shown here is derived from an EMBL/GenBank/DDBJ whole genome shotgun (WGS) entry which is preliminary data.</text>
</comment>
<proteinExistence type="predicted"/>
<dbReference type="OrthoDB" id="271595at2759"/>
<dbReference type="PANTHER" id="PTHR13069:SF34">
    <property type="entry name" value="METHYLTRANSFERASE TYPE 11 DOMAIN-CONTAINING PROTEIN"/>
    <property type="match status" value="1"/>
</dbReference>
<evidence type="ECO:0000313" key="5">
    <source>
        <dbReference type="Proteomes" id="UP000024635"/>
    </source>
</evidence>
<evidence type="ECO:0000256" key="2">
    <source>
        <dbReference type="ARBA" id="ARBA00022679"/>
    </source>
</evidence>
<dbReference type="GO" id="GO:0008757">
    <property type="term" value="F:S-adenosylmethionine-dependent methyltransferase activity"/>
    <property type="evidence" value="ECO:0007669"/>
    <property type="project" value="InterPro"/>
</dbReference>
<protein>
    <recommendedName>
        <fullName evidence="3">Methyltransferase type 11 domain-containing protein</fullName>
    </recommendedName>
</protein>
<dbReference type="STRING" id="53326.A0A016W4C3"/>
<accession>A0A016W4C3</accession>
<dbReference type="GO" id="GO:0000049">
    <property type="term" value="F:tRNA binding"/>
    <property type="evidence" value="ECO:0007669"/>
    <property type="project" value="TreeGrafter"/>
</dbReference>
<evidence type="ECO:0000313" key="4">
    <source>
        <dbReference type="EMBL" id="EYC34436.1"/>
    </source>
</evidence>
<keyword evidence="5" id="KW-1185">Reference proteome</keyword>
<feature type="domain" description="Methyltransferase type 11" evidence="3">
    <location>
        <begin position="50"/>
        <end position="140"/>
    </location>
</feature>
<dbReference type="GO" id="GO:0030488">
    <property type="term" value="P:tRNA methylation"/>
    <property type="evidence" value="ECO:0007669"/>
    <property type="project" value="TreeGrafter"/>
</dbReference>